<feature type="domain" description="Scytalone dehydratase-like protein Arp1 N-terminal" evidence="4">
    <location>
        <begin position="73"/>
        <end position="175"/>
    </location>
</feature>
<name>A0A9Q8LFI2_PASFU</name>
<dbReference type="Gene3D" id="3.90.1300.10">
    <property type="entry name" value="Amidase signature (AS) domain"/>
    <property type="match status" value="1"/>
</dbReference>
<dbReference type="EMBL" id="CP090166">
    <property type="protein sequence ID" value="UJO16459.1"/>
    <property type="molecule type" value="Genomic_DNA"/>
</dbReference>
<evidence type="ECO:0000313" key="6">
    <source>
        <dbReference type="Proteomes" id="UP000756132"/>
    </source>
</evidence>
<evidence type="ECO:0000313" key="5">
    <source>
        <dbReference type="EMBL" id="UJO16459.1"/>
    </source>
</evidence>
<gene>
    <name evidence="5" type="ORF">CLAFUR5_04366</name>
</gene>
<dbReference type="KEGG" id="ffu:CLAFUR5_04366"/>
<dbReference type="Pfam" id="PF01425">
    <property type="entry name" value="Amidase"/>
    <property type="match status" value="1"/>
</dbReference>
<organism evidence="5 6">
    <name type="scientific">Passalora fulva</name>
    <name type="common">Tomato leaf mold</name>
    <name type="synonym">Cladosporium fulvum</name>
    <dbReference type="NCBI Taxonomy" id="5499"/>
    <lineage>
        <taxon>Eukaryota</taxon>
        <taxon>Fungi</taxon>
        <taxon>Dikarya</taxon>
        <taxon>Ascomycota</taxon>
        <taxon>Pezizomycotina</taxon>
        <taxon>Dothideomycetes</taxon>
        <taxon>Dothideomycetidae</taxon>
        <taxon>Mycosphaerellales</taxon>
        <taxon>Mycosphaerellaceae</taxon>
        <taxon>Fulvia</taxon>
    </lineage>
</organism>
<proteinExistence type="predicted"/>
<dbReference type="RefSeq" id="XP_047760825.1">
    <property type="nucleotide sequence ID" value="XM_047903514.1"/>
</dbReference>
<accession>A0A9Q8LFI2</accession>
<feature type="region of interest" description="Disordered" evidence="1">
    <location>
        <begin position="299"/>
        <end position="319"/>
    </location>
</feature>
<reference evidence="5" key="1">
    <citation type="submission" date="2021-12" db="EMBL/GenBank/DDBJ databases">
        <authorList>
            <person name="Zaccaron A."/>
            <person name="Stergiopoulos I."/>
        </authorList>
    </citation>
    <scope>NUCLEOTIDE SEQUENCE</scope>
    <source>
        <strain evidence="5">Race5_Kim</strain>
    </source>
</reference>
<dbReference type="Pfam" id="PF26053">
    <property type="entry name" value="DUF8016"/>
    <property type="match status" value="1"/>
</dbReference>
<dbReference type="PANTHER" id="PTHR46310">
    <property type="entry name" value="AMIDASE 1"/>
    <property type="match status" value="1"/>
</dbReference>
<dbReference type="InterPro" id="IPR023631">
    <property type="entry name" value="Amidase_dom"/>
</dbReference>
<dbReference type="OrthoDB" id="5423360at2759"/>
<dbReference type="PANTHER" id="PTHR46310:SF7">
    <property type="entry name" value="AMIDASE 1"/>
    <property type="match status" value="1"/>
</dbReference>
<dbReference type="InterPro" id="IPR036928">
    <property type="entry name" value="AS_sf"/>
</dbReference>
<feature type="domain" description="Amidase" evidence="3">
    <location>
        <begin position="218"/>
        <end position="396"/>
    </location>
</feature>
<evidence type="ECO:0000259" key="3">
    <source>
        <dbReference type="Pfam" id="PF01425"/>
    </source>
</evidence>
<evidence type="ECO:0000256" key="2">
    <source>
        <dbReference type="SAM" id="SignalP"/>
    </source>
</evidence>
<sequence>MALSILVLVVLESREAIPSLCQMLLSVVALAIGLVGRSFSYSLTPTGQTVKLDGVSYYLPATPVTKVVQKELISKAESSGALLPVTVVISNTSTFSATDVSRTVEAYKGIDDVFSEGSLEAVYVQHTGRLQTPYANTTNNTSILVSSVASNGTVIPPGPYFVSSTGAVYEAWRLYSDFAGAFTEPIIANVDGTYSVLPAGVPGQSLAVAVPSRLYFTRTAEKPLAGVRLGMKDIYDIAGVKASNGNRAWYHLYPPASEHATPVKRLIEAGAVIVGKMKTSQFANGEEATADWVDYHSPFNPRGDGYQDPSSSSSGPGAGAASYPWLDLTLGSDTGGSIRGPSQVGGLYGNRPSHDLVTLENTMALAPQLDTGGFLAKDPVLWAEAAAALCGDNITISHKFPKQIKTDNFPTHVSRNGDQLILDFLGNVSSFLDAEVAAWDINDAWNSSHPADIDTDLTDLLNLTYPILISQQQTRLVRDPFYADYAAAHEGRRPFVDPAPLIRWAFGDSYANDTVDIANHNRTVFADWVSSEVLVADEDTCSDSLLFYVGSQARANYRNEYNGEPSVPFGFSISRVSSYWGGPDFVLPLGSASYFSNITLHEEYLPVTVDILAAKGCDGMIYGLVQDLVEADVLKPSVAGYSNTDGGEVLFKRDR</sequence>
<feature type="chain" id="PRO_5040175044" evidence="2">
    <location>
        <begin position="17"/>
        <end position="655"/>
    </location>
</feature>
<reference evidence="5" key="2">
    <citation type="journal article" date="2022" name="Microb. Genom.">
        <title>A chromosome-scale genome assembly of the tomato pathogen Cladosporium fulvum reveals a compartmentalized genome architecture and the presence of a dispensable chromosome.</title>
        <authorList>
            <person name="Zaccaron A.Z."/>
            <person name="Chen L.H."/>
            <person name="Samaras A."/>
            <person name="Stergiopoulos I."/>
        </authorList>
    </citation>
    <scope>NUCLEOTIDE SEQUENCE</scope>
    <source>
        <strain evidence="5">Race5_Kim</strain>
    </source>
</reference>
<protein>
    <submittedName>
        <fullName evidence="5">Scytalone dehydratase-like protein Arp1</fullName>
    </submittedName>
</protein>
<dbReference type="GeneID" id="71984244"/>
<dbReference type="Proteomes" id="UP000756132">
    <property type="component" value="Chromosome 4"/>
</dbReference>
<evidence type="ECO:0000256" key="1">
    <source>
        <dbReference type="SAM" id="MobiDB-lite"/>
    </source>
</evidence>
<feature type="compositionally biased region" description="Low complexity" evidence="1">
    <location>
        <begin position="309"/>
        <end position="319"/>
    </location>
</feature>
<keyword evidence="2" id="KW-0732">Signal</keyword>
<feature type="signal peptide" evidence="2">
    <location>
        <begin position="1"/>
        <end position="16"/>
    </location>
</feature>
<dbReference type="AlphaFoldDB" id="A0A9Q8LFI2"/>
<dbReference type="InterPro" id="IPR058329">
    <property type="entry name" value="Arp1_N"/>
</dbReference>
<keyword evidence="6" id="KW-1185">Reference proteome</keyword>
<evidence type="ECO:0000259" key="4">
    <source>
        <dbReference type="Pfam" id="PF26053"/>
    </source>
</evidence>
<dbReference type="SUPFAM" id="SSF75304">
    <property type="entry name" value="Amidase signature (AS) enzymes"/>
    <property type="match status" value="1"/>
</dbReference>